<evidence type="ECO:0000259" key="1">
    <source>
        <dbReference type="Pfam" id="PF13472"/>
    </source>
</evidence>
<dbReference type="Gene3D" id="3.40.50.1110">
    <property type="entry name" value="SGNH hydrolase"/>
    <property type="match status" value="1"/>
</dbReference>
<gene>
    <name evidence="2" type="ORF">MCOL2_05670</name>
</gene>
<name>W7DV11_9LIST</name>
<feature type="domain" description="SGNH hydrolase-type esterase" evidence="1">
    <location>
        <begin position="2"/>
        <end position="116"/>
    </location>
</feature>
<dbReference type="CDD" id="cd00229">
    <property type="entry name" value="SGNH_hydrolase"/>
    <property type="match status" value="1"/>
</dbReference>
<protein>
    <recommendedName>
        <fullName evidence="1">SGNH hydrolase-type esterase domain-containing protein</fullName>
    </recommendedName>
</protein>
<evidence type="ECO:0000313" key="2">
    <source>
        <dbReference type="EMBL" id="EUJ59564.1"/>
    </source>
</evidence>
<dbReference type="InterPro" id="IPR036514">
    <property type="entry name" value="SGNH_hydro_sf"/>
</dbReference>
<sequence>MISCGTNDVGFNVQFGEVGTMTSTNFDPSTSFGALREIMEYIRMNFPTVDIYLFTPLQNKTRDMIRHEEISDGIIKIAGFYGAPVVDLFRISGIGKYTFDSYTRDGLHPNNAGYALYSPRIVRMLESH</sequence>
<comment type="caution">
    <text evidence="2">The sequence shown here is derived from an EMBL/GenBank/DDBJ whole genome shotgun (WGS) entry which is preliminary data.</text>
</comment>
<dbReference type="Proteomes" id="UP000019241">
    <property type="component" value="Unassembled WGS sequence"/>
</dbReference>
<dbReference type="SUPFAM" id="SSF52266">
    <property type="entry name" value="SGNH hydrolase"/>
    <property type="match status" value="1"/>
</dbReference>
<accession>W7DV11</accession>
<organism evidence="2 3">
    <name type="scientific">Listeria fleischmannii FSL S10-1203</name>
    <dbReference type="NCBI Taxonomy" id="1265822"/>
    <lineage>
        <taxon>Bacteria</taxon>
        <taxon>Bacillati</taxon>
        <taxon>Bacillota</taxon>
        <taxon>Bacilli</taxon>
        <taxon>Bacillales</taxon>
        <taxon>Listeriaceae</taxon>
        <taxon>Listeria</taxon>
    </lineage>
</organism>
<reference evidence="2 3" key="1">
    <citation type="submission" date="2012-12" db="EMBL/GenBank/DDBJ databases">
        <title>Novel taxa of Listeriaceae from agricultural environments in the United States.</title>
        <authorList>
            <person name="den Bakker H.C."/>
            <person name="Allred A."/>
            <person name="Warchocki S."/>
            <person name="Wright E.M."/>
            <person name="Burrell A."/>
            <person name="Nightingale K.K."/>
            <person name="Kephart D."/>
            <person name="Wiedmann M."/>
        </authorList>
    </citation>
    <scope>NUCLEOTIDE SEQUENCE [LARGE SCALE GENOMIC DNA]</scope>
    <source>
        <strain evidence="2 3">FSL S10-1203</strain>
    </source>
</reference>
<dbReference type="PATRIC" id="fig|1265822.4.peg.1153"/>
<evidence type="ECO:0000313" key="3">
    <source>
        <dbReference type="Proteomes" id="UP000019241"/>
    </source>
</evidence>
<proteinExistence type="predicted"/>
<dbReference type="AlphaFoldDB" id="W7DV11"/>
<dbReference type="Pfam" id="PF13472">
    <property type="entry name" value="Lipase_GDSL_2"/>
    <property type="match status" value="1"/>
</dbReference>
<dbReference type="EMBL" id="AODM01000016">
    <property type="protein sequence ID" value="EUJ59564.1"/>
    <property type="molecule type" value="Genomic_DNA"/>
</dbReference>
<dbReference type="InterPro" id="IPR013830">
    <property type="entry name" value="SGNH_hydro"/>
</dbReference>